<name>A0ACC0N630_RHOML</name>
<protein>
    <submittedName>
        <fullName evidence="1">Uncharacterized protein</fullName>
    </submittedName>
</protein>
<accession>A0ACC0N630</accession>
<comment type="caution">
    <text evidence="1">The sequence shown here is derived from an EMBL/GenBank/DDBJ whole genome shotgun (WGS) entry which is preliminary data.</text>
</comment>
<dbReference type="EMBL" id="CM046394">
    <property type="protein sequence ID" value="KAI8548793.1"/>
    <property type="molecule type" value="Genomic_DNA"/>
</dbReference>
<organism evidence="1 2">
    <name type="scientific">Rhododendron molle</name>
    <name type="common">Chinese azalea</name>
    <name type="synonym">Azalea mollis</name>
    <dbReference type="NCBI Taxonomy" id="49168"/>
    <lineage>
        <taxon>Eukaryota</taxon>
        <taxon>Viridiplantae</taxon>
        <taxon>Streptophyta</taxon>
        <taxon>Embryophyta</taxon>
        <taxon>Tracheophyta</taxon>
        <taxon>Spermatophyta</taxon>
        <taxon>Magnoliopsida</taxon>
        <taxon>eudicotyledons</taxon>
        <taxon>Gunneridae</taxon>
        <taxon>Pentapetalae</taxon>
        <taxon>asterids</taxon>
        <taxon>Ericales</taxon>
        <taxon>Ericaceae</taxon>
        <taxon>Ericoideae</taxon>
        <taxon>Rhodoreae</taxon>
        <taxon>Rhododendron</taxon>
    </lineage>
</organism>
<proteinExistence type="predicted"/>
<reference evidence="1" key="1">
    <citation type="submission" date="2022-02" db="EMBL/GenBank/DDBJ databases">
        <title>Plant Genome Project.</title>
        <authorList>
            <person name="Zhang R.-G."/>
        </authorList>
    </citation>
    <scope>NUCLEOTIDE SEQUENCE</scope>
    <source>
        <strain evidence="1">AT1</strain>
    </source>
</reference>
<evidence type="ECO:0000313" key="1">
    <source>
        <dbReference type="EMBL" id="KAI8548793.1"/>
    </source>
</evidence>
<evidence type="ECO:0000313" key="2">
    <source>
        <dbReference type="Proteomes" id="UP001062846"/>
    </source>
</evidence>
<keyword evidence="2" id="KW-1185">Reference proteome</keyword>
<sequence length="165" mass="18424">MGRRGTQQGTVVEISSAQANQPNLVLSITINIPEKSRARGATQTQKFDEVVVKVIKSYDERTKSFTLGDKKVKLKDNHMKLIFGISYGIEEMTETSISKEDTALAKRLGLKEPSLCHIALLNKWNNGETDKERKIYNNLGSEQEGGEIEALEPEVENVRMTVDGE</sequence>
<dbReference type="Proteomes" id="UP001062846">
    <property type="component" value="Chromosome 7"/>
</dbReference>
<gene>
    <name evidence="1" type="ORF">RHMOL_Rhmol07G0301600</name>
</gene>